<proteinExistence type="predicted"/>
<dbReference type="RefSeq" id="WP_369254729.1">
    <property type="nucleotide sequence ID" value="NZ_CP163440.1"/>
</dbReference>
<organism evidence="1">
    <name type="scientific">Streptomyces sp. R35</name>
    <dbReference type="NCBI Taxonomy" id="3238630"/>
    <lineage>
        <taxon>Bacteria</taxon>
        <taxon>Bacillati</taxon>
        <taxon>Actinomycetota</taxon>
        <taxon>Actinomycetes</taxon>
        <taxon>Kitasatosporales</taxon>
        <taxon>Streptomycetaceae</taxon>
        <taxon>Streptomyces</taxon>
    </lineage>
</organism>
<reference evidence="1" key="1">
    <citation type="submission" date="2024-07" db="EMBL/GenBank/DDBJ databases">
        <authorList>
            <person name="Yu S.T."/>
        </authorList>
    </citation>
    <scope>NUCLEOTIDE SEQUENCE</scope>
    <source>
        <strain evidence="1">R35</strain>
    </source>
</reference>
<evidence type="ECO:0000313" key="1">
    <source>
        <dbReference type="EMBL" id="XDQ59875.1"/>
    </source>
</evidence>
<name>A0AB39RYP7_9ACTN</name>
<protein>
    <submittedName>
        <fullName evidence="1">Uncharacterized protein</fullName>
    </submittedName>
</protein>
<gene>
    <name evidence="1" type="ORF">AB5J50_03395</name>
</gene>
<dbReference type="EMBL" id="CP163440">
    <property type="protein sequence ID" value="XDQ59875.1"/>
    <property type="molecule type" value="Genomic_DNA"/>
</dbReference>
<sequence>MEDLEAFRAAVRAHAAAMLNGNASPYDAALEIWGLACRAWPGDDGDEACYSLQLVWGALTDWVELRSAETDQAEMHMITAAREWLTIEGDREAEARYFDRWVYGVLGYERPAPPRT</sequence>
<dbReference type="AlphaFoldDB" id="A0AB39RYP7"/>
<accession>A0AB39RYP7</accession>